<feature type="transmembrane region" description="Helical" evidence="6">
    <location>
        <begin position="202"/>
        <end position="222"/>
    </location>
</feature>
<keyword evidence="5 6" id="KW-0472">Membrane</keyword>
<feature type="transmembrane region" description="Helical" evidence="6">
    <location>
        <begin position="677"/>
        <end position="699"/>
    </location>
</feature>
<evidence type="ECO:0000256" key="4">
    <source>
        <dbReference type="ARBA" id="ARBA00022989"/>
    </source>
</evidence>
<name>A0A7I8VN66_9ANNE</name>
<dbReference type="Pfam" id="PF01554">
    <property type="entry name" value="MatE"/>
    <property type="match status" value="4"/>
</dbReference>
<feature type="transmembrane region" description="Helical" evidence="6">
    <location>
        <begin position="170"/>
        <end position="190"/>
    </location>
</feature>
<feature type="transmembrane region" description="Helical" evidence="6">
    <location>
        <begin position="349"/>
        <end position="372"/>
    </location>
</feature>
<proteinExistence type="inferred from homology"/>
<keyword evidence="4 6" id="KW-1133">Transmembrane helix</keyword>
<dbReference type="Proteomes" id="UP000549394">
    <property type="component" value="Unassembled WGS sequence"/>
</dbReference>
<organism evidence="7 8">
    <name type="scientific">Dimorphilus gyrociliatus</name>
    <dbReference type="NCBI Taxonomy" id="2664684"/>
    <lineage>
        <taxon>Eukaryota</taxon>
        <taxon>Metazoa</taxon>
        <taxon>Spiralia</taxon>
        <taxon>Lophotrochozoa</taxon>
        <taxon>Annelida</taxon>
        <taxon>Polychaeta</taxon>
        <taxon>Polychaeta incertae sedis</taxon>
        <taxon>Dinophilidae</taxon>
        <taxon>Dimorphilus</taxon>
    </lineage>
</organism>
<feature type="transmembrane region" description="Helical" evidence="6">
    <location>
        <begin position="601"/>
        <end position="627"/>
    </location>
</feature>
<feature type="transmembrane region" description="Helical" evidence="6">
    <location>
        <begin position="105"/>
        <end position="130"/>
    </location>
</feature>
<dbReference type="GO" id="GO:0042910">
    <property type="term" value="F:xenobiotic transmembrane transporter activity"/>
    <property type="evidence" value="ECO:0007669"/>
    <property type="project" value="InterPro"/>
</dbReference>
<dbReference type="CDD" id="cd13132">
    <property type="entry name" value="MATE_eukaryotic"/>
    <property type="match status" value="2"/>
</dbReference>
<feature type="transmembrane region" description="Helical" evidence="6">
    <location>
        <begin position="967"/>
        <end position="988"/>
    </location>
</feature>
<dbReference type="OrthoDB" id="2126698at2759"/>
<feature type="transmembrane region" description="Helical" evidence="6">
    <location>
        <begin position="243"/>
        <end position="262"/>
    </location>
</feature>
<feature type="transmembrane region" description="Helical" evidence="6">
    <location>
        <begin position="392"/>
        <end position="413"/>
    </location>
</feature>
<evidence type="ECO:0000256" key="2">
    <source>
        <dbReference type="ARBA" id="ARBA00010199"/>
    </source>
</evidence>
<feature type="transmembrane region" description="Helical" evidence="6">
    <location>
        <begin position="1036"/>
        <end position="1055"/>
    </location>
</feature>
<evidence type="ECO:0000313" key="8">
    <source>
        <dbReference type="Proteomes" id="UP000549394"/>
    </source>
</evidence>
<dbReference type="InterPro" id="IPR045069">
    <property type="entry name" value="MATE_euk"/>
</dbReference>
<feature type="transmembrane region" description="Helical" evidence="6">
    <location>
        <begin position="23"/>
        <end position="52"/>
    </location>
</feature>
<dbReference type="GO" id="GO:0016020">
    <property type="term" value="C:membrane"/>
    <property type="evidence" value="ECO:0007669"/>
    <property type="project" value="UniProtKB-SubCell"/>
</dbReference>
<evidence type="ECO:0000256" key="5">
    <source>
        <dbReference type="ARBA" id="ARBA00023136"/>
    </source>
</evidence>
<feature type="transmembrane region" description="Helical" evidence="6">
    <location>
        <begin position="744"/>
        <end position="764"/>
    </location>
</feature>
<accession>A0A7I8VN66</accession>
<evidence type="ECO:0000256" key="3">
    <source>
        <dbReference type="ARBA" id="ARBA00022692"/>
    </source>
</evidence>
<keyword evidence="3 6" id="KW-0812">Transmembrane</keyword>
<dbReference type="AlphaFoldDB" id="A0A7I8VN66"/>
<comment type="subcellular location">
    <subcellularLocation>
        <location evidence="1">Membrane</location>
        <topology evidence="1">Multi-pass membrane protein</topology>
    </subcellularLocation>
</comment>
<comment type="caution">
    <text evidence="7">The sequence shown here is derived from an EMBL/GenBank/DDBJ whole genome shotgun (WGS) entry which is preliminary data.</text>
</comment>
<feature type="transmembrane region" description="Helical" evidence="6">
    <location>
        <begin position="422"/>
        <end position="442"/>
    </location>
</feature>
<feature type="transmembrane region" description="Helical" evidence="6">
    <location>
        <begin position="64"/>
        <end position="85"/>
    </location>
</feature>
<feature type="transmembrane region" description="Helical" evidence="6">
    <location>
        <begin position="142"/>
        <end position="163"/>
    </location>
</feature>
<feature type="transmembrane region" description="Helical" evidence="6">
    <location>
        <begin position="865"/>
        <end position="886"/>
    </location>
</feature>
<feature type="transmembrane region" description="Helical" evidence="6">
    <location>
        <begin position="568"/>
        <end position="589"/>
    </location>
</feature>
<evidence type="ECO:0000256" key="1">
    <source>
        <dbReference type="ARBA" id="ARBA00004141"/>
    </source>
</evidence>
<dbReference type="EMBL" id="CAJFCJ010000007">
    <property type="protein sequence ID" value="CAD5116782.1"/>
    <property type="molecule type" value="Genomic_DNA"/>
</dbReference>
<feature type="transmembrane region" description="Helical" evidence="6">
    <location>
        <begin position="936"/>
        <end position="955"/>
    </location>
</feature>
<feature type="transmembrane region" description="Helical" evidence="6">
    <location>
        <begin position="824"/>
        <end position="845"/>
    </location>
</feature>
<evidence type="ECO:0000256" key="6">
    <source>
        <dbReference type="RuleBase" id="RU004914"/>
    </source>
</evidence>
<reference evidence="7 8" key="1">
    <citation type="submission" date="2020-08" db="EMBL/GenBank/DDBJ databases">
        <authorList>
            <person name="Hejnol A."/>
        </authorList>
    </citation>
    <scope>NUCLEOTIDE SEQUENCE [LARGE SCALE GENOMIC DNA]</scope>
</reference>
<dbReference type="PANTHER" id="PTHR11206">
    <property type="entry name" value="MULTIDRUG RESISTANCE PROTEIN"/>
    <property type="match status" value="1"/>
</dbReference>
<feature type="transmembrane region" description="Helical" evidence="6">
    <location>
        <begin position="898"/>
        <end position="915"/>
    </location>
</feature>
<evidence type="ECO:0000313" key="7">
    <source>
        <dbReference type="EMBL" id="CAD5116782.1"/>
    </source>
</evidence>
<feature type="transmembrane region" description="Helical" evidence="6">
    <location>
        <begin position="323"/>
        <end position="342"/>
    </location>
</feature>
<feature type="transmembrane region" description="Helical" evidence="6">
    <location>
        <begin position="785"/>
        <end position="804"/>
    </location>
</feature>
<keyword evidence="8" id="KW-1185">Reference proteome</keyword>
<protein>
    <recommendedName>
        <fullName evidence="6">Multidrug and toxin extrusion protein</fullName>
    </recommendedName>
</protein>
<dbReference type="NCBIfam" id="TIGR00797">
    <property type="entry name" value="matE"/>
    <property type="match status" value="2"/>
</dbReference>
<comment type="similarity">
    <text evidence="2 6">Belongs to the multi antimicrobial extrusion (MATE) (TC 2.A.66.1) family.</text>
</comment>
<feature type="transmembrane region" description="Helical" evidence="6">
    <location>
        <begin position="647"/>
        <end position="671"/>
    </location>
</feature>
<dbReference type="GO" id="GO:1990961">
    <property type="term" value="P:xenobiotic detoxification by transmembrane export across the plasma membrane"/>
    <property type="evidence" value="ECO:0007669"/>
    <property type="project" value="InterPro"/>
</dbReference>
<feature type="transmembrane region" description="Helical" evidence="6">
    <location>
        <begin position="711"/>
        <end position="738"/>
    </location>
</feature>
<gene>
    <name evidence="7" type="ORF">DGYR_LOCUS5376</name>
</gene>
<dbReference type="InterPro" id="IPR002528">
    <property type="entry name" value="MATE_fam"/>
</dbReference>
<dbReference type="GO" id="GO:0015297">
    <property type="term" value="F:antiporter activity"/>
    <property type="evidence" value="ECO:0007669"/>
    <property type="project" value="InterPro"/>
</dbReference>
<sequence>MSELNRKQSFLFPNGYFKEFKEILLLSWPIIVTEILNILYSIVAVIFCGHLGKNELDGVALANSIINVFGMSVYTGLSSACDTLFSQIYGSSNKKLMGVVLQRNLIIFGMTAFLIMSFLVNGEAILLLLGQDPSVAQVSGDYLTFFLPGLFFYSIYICLYKYLSSQNKVIIIMIIGLICNAFNIGSHFLLVTKLQMSIRGSAISLSCSYCLMLITTLLCIRLSKLYKSTWSGFSLECFIGWSIFLKLAISGMIMLCIEWWSFELGIFLAGLLGKTDLAAQSVAFQIDLFIYRIPLGFGIATGIRTGQFLGNGSSDGAKTSTNVAFTIAGTIGLTNILIFNFGKHLLPQIFTSISQVINIVGVLLPIMSAYVVFDGFNSMSSAVLRGCGRQKIGAISIFSGYCVGLTIGISLMFKTSLRAQGFWIGLSVGLGICAIVNFIIVARTNWINETYLASIRTETNPEGKALLDEENKPQPYSEERSLEDEDINSNVSVSKLTIFKKLFTIIIIVWLIYKRGLIKFQHHCVVYELWSVKPNKHKRNMTASATTNIFRKAFPNGYWKEFKGINSLAWRIIFVQLSQMLVGPIAVIFCGRLGKIELDAVSLAVSVVNVTGFSLATGLGAACETLFSQIYGSKNKKFVGVVLQRSLVIMSCAAFICMTIHVNTGAILRAIGQDPEISHLTGIYVIILLPGIFAYFINICLSRYLMTQDKVLPVVIIGFISNGVNAGLHGLLVIYWDFSIKGSAVAQSCCFIVMCLLTLLYIIFSKFYEPTWDGFQKECLFEWSVFVKLAIPGMIMICVEWWSFEIGVFLAGVIGKTELGAQSVLFQLETVAYILPYGLEIAATIRIGQFLGSGDKDAARTSAHVTYTIMTTFSLILILIFSIGRYGLPKIFTDVEDVILMSATVMPALAAYLFFDGLNAVSCGMLRGCGRQSTGAFVIIIGYMGALAVGISLLFKTKLKLLGLWSGLAGGLTFCGITNFLLVIFTNWPRQVELAAKRTEDDREKESLLAHYSNKSYNDEIQSNVVEKRKRIYPKVIFIIFSLSVFIAGIVIQYFTDGFNFDVYSKINTTIDYNMTILNYSTPGTLLNIFP</sequence>